<dbReference type="EMBL" id="GGEC01006266">
    <property type="protein sequence ID" value="MBW86749.1"/>
    <property type="molecule type" value="Transcribed_RNA"/>
</dbReference>
<organism evidence="1">
    <name type="scientific">Rhizophora mucronata</name>
    <name type="common">Asiatic mangrove</name>
    <dbReference type="NCBI Taxonomy" id="61149"/>
    <lineage>
        <taxon>Eukaryota</taxon>
        <taxon>Viridiplantae</taxon>
        <taxon>Streptophyta</taxon>
        <taxon>Embryophyta</taxon>
        <taxon>Tracheophyta</taxon>
        <taxon>Spermatophyta</taxon>
        <taxon>Magnoliopsida</taxon>
        <taxon>eudicotyledons</taxon>
        <taxon>Gunneridae</taxon>
        <taxon>Pentapetalae</taxon>
        <taxon>rosids</taxon>
        <taxon>fabids</taxon>
        <taxon>Malpighiales</taxon>
        <taxon>Rhizophoraceae</taxon>
        <taxon>Rhizophora</taxon>
    </lineage>
</organism>
<dbReference type="AlphaFoldDB" id="A0A2P2IZT8"/>
<name>A0A2P2IZT8_RHIMU</name>
<reference evidence="1" key="1">
    <citation type="submission" date="2018-02" db="EMBL/GenBank/DDBJ databases">
        <title>Rhizophora mucronata_Transcriptome.</title>
        <authorList>
            <person name="Meera S.P."/>
            <person name="Sreeshan A."/>
            <person name="Augustine A."/>
        </authorList>
    </citation>
    <scope>NUCLEOTIDE SEQUENCE</scope>
    <source>
        <tissue evidence="1">Leaf</tissue>
    </source>
</reference>
<proteinExistence type="predicted"/>
<evidence type="ECO:0000313" key="1">
    <source>
        <dbReference type="EMBL" id="MBW86749.1"/>
    </source>
</evidence>
<sequence length="72" mass="8216">MNQIRVVALAVHYKSHVTDFPDVRKTCHGKLCHVLLVQPVVQCRSYIFMPECVSKYSRKGFTFLAGASFISR</sequence>
<protein>
    <submittedName>
        <fullName evidence="1">Uncharacterized protein</fullName>
    </submittedName>
</protein>
<accession>A0A2P2IZT8</accession>